<accession>A0A0E0MFC4</accession>
<keyword evidence="3" id="KW-1185">Reference proteome</keyword>
<dbReference type="AlphaFoldDB" id="A0A0E0MFC4"/>
<evidence type="ECO:0000256" key="1">
    <source>
        <dbReference type="SAM" id="MobiDB-lite"/>
    </source>
</evidence>
<organism evidence="2">
    <name type="scientific">Oryza punctata</name>
    <name type="common">Red rice</name>
    <dbReference type="NCBI Taxonomy" id="4537"/>
    <lineage>
        <taxon>Eukaryota</taxon>
        <taxon>Viridiplantae</taxon>
        <taxon>Streptophyta</taxon>
        <taxon>Embryophyta</taxon>
        <taxon>Tracheophyta</taxon>
        <taxon>Spermatophyta</taxon>
        <taxon>Magnoliopsida</taxon>
        <taxon>Liliopsida</taxon>
        <taxon>Poales</taxon>
        <taxon>Poaceae</taxon>
        <taxon>BOP clade</taxon>
        <taxon>Oryzoideae</taxon>
        <taxon>Oryzeae</taxon>
        <taxon>Oryzinae</taxon>
        <taxon>Oryza</taxon>
    </lineage>
</organism>
<proteinExistence type="predicted"/>
<feature type="region of interest" description="Disordered" evidence="1">
    <location>
        <begin position="151"/>
        <end position="172"/>
    </location>
</feature>
<protein>
    <submittedName>
        <fullName evidence="2">Uncharacterized protein</fullName>
    </submittedName>
</protein>
<dbReference type="Proteomes" id="UP000026962">
    <property type="component" value="Chromosome 11"/>
</dbReference>
<reference evidence="2" key="1">
    <citation type="submission" date="2015-04" db="UniProtKB">
        <authorList>
            <consortium name="EnsemblPlants"/>
        </authorList>
    </citation>
    <scope>IDENTIFICATION</scope>
</reference>
<evidence type="ECO:0000313" key="2">
    <source>
        <dbReference type="EnsemblPlants" id="OPUNC11G11110.1"/>
    </source>
</evidence>
<evidence type="ECO:0000313" key="3">
    <source>
        <dbReference type="Proteomes" id="UP000026962"/>
    </source>
</evidence>
<dbReference type="EnsemblPlants" id="OPUNC11G11110.1">
    <property type="protein sequence ID" value="OPUNC11G11110.1"/>
    <property type="gene ID" value="OPUNC11G11110"/>
</dbReference>
<feature type="region of interest" description="Disordered" evidence="1">
    <location>
        <begin position="33"/>
        <end position="54"/>
    </location>
</feature>
<feature type="region of interest" description="Disordered" evidence="1">
    <location>
        <begin position="1"/>
        <end position="20"/>
    </location>
</feature>
<dbReference type="HOGENOM" id="CLU_675081_0_0_1"/>
<dbReference type="Gramene" id="OPUNC11G11110.1">
    <property type="protein sequence ID" value="OPUNC11G11110.1"/>
    <property type="gene ID" value="OPUNC11G11110"/>
</dbReference>
<name>A0A0E0MFC4_ORYPU</name>
<reference evidence="2" key="2">
    <citation type="submission" date="2018-05" db="EMBL/GenBank/DDBJ databases">
        <title>OpunRS2 (Oryza punctata Reference Sequence Version 2).</title>
        <authorList>
            <person name="Zhang J."/>
            <person name="Kudrna D."/>
            <person name="Lee S."/>
            <person name="Talag J."/>
            <person name="Welchert J."/>
            <person name="Wing R.A."/>
        </authorList>
    </citation>
    <scope>NUCLEOTIDE SEQUENCE [LARGE SCALE GENOMIC DNA]</scope>
</reference>
<sequence length="408" mass="44895">MDDFEEHGISLLEDSDSSDANCSISDYVPSKDVIGEHSVSKDSSSAESEGNRIEVKQSSNTAINKMKTCVYVFTPNEIFILANASKCYYSGIAVVKDIKKYNLFPLVLNCIIHNIQSFQNSIAKANEIGKQKSSSLGGCIFVIVTQQPKEKLASTSKSSPDGNKRKHPDASLESCPLGLVERLMRAIPSNTSRNAKKKIINICKNFYRTTLDACVKAMKPIIAQRHAIWLFSCALNNEKTDARTNFIDLYAVHSEEKDAALLDVIGMTSTDHANGKHPENCQHEDQAPYVTDVYSHNSPQDLGSNQNVTCEVEIHAEVQIPNGLEAVSHPNGTEKLNKPNLESNLSNNPQIESGITDGCTNYLGKRDVKVPKRFASPSFASNIPECELVVIQDEKEVFIIATTRVKVA</sequence>